<organism evidence="18 19">
    <name type="scientific">Legionella beliardensis</name>
    <dbReference type="NCBI Taxonomy" id="91822"/>
    <lineage>
        <taxon>Bacteria</taxon>
        <taxon>Pseudomonadati</taxon>
        <taxon>Pseudomonadota</taxon>
        <taxon>Gammaproteobacteria</taxon>
        <taxon>Legionellales</taxon>
        <taxon>Legionellaceae</taxon>
        <taxon>Legionella</taxon>
    </lineage>
</organism>
<evidence type="ECO:0000313" key="19">
    <source>
        <dbReference type="Proteomes" id="UP000254968"/>
    </source>
</evidence>
<accession>A0A378I0M1</accession>
<evidence type="ECO:0000256" key="5">
    <source>
        <dbReference type="ARBA" id="ARBA00020367"/>
    </source>
</evidence>
<dbReference type="GO" id="GO:0005829">
    <property type="term" value="C:cytosol"/>
    <property type="evidence" value="ECO:0007669"/>
    <property type="project" value="TreeGrafter"/>
</dbReference>
<evidence type="ECO:0000256" key="13">
    <source>
        <dbReference type="ARBA" id="ARBA00033093"/>
    </source>
</evidence>
<evidence type="ECO:0000256" key="11">
    <source>
        <dbReference type="ARBA" id="ARBA00031908"/>
    </source>
</evidence>
<dbReference type="GO" id="GO:0004641">
    <property type="term" value="F:phosphoribosylformylglycinamidine cyclo-ligase activity"/>
    <property type="evidence" value="ECO:0007669"/>
    <property type="project" value="UniProtKB-UniRule"/>
</dbReference>
<comment type="pathway">
    <text evidence="2 15">Purine metabolism; IMP biosynthesis via de novo pathway; 5-amino-1-(5-phospho-D-ribosyl)imidazole from N(2)-formyl-N(1)-(5-phospho-D-ribosyl)glycinamide: step 2/2.</text>
</comment>
<dbReference type="InterPro" id="IPR010918">
    <property type="entry name" value="PurM-like_C_dom"/>
</dbReference>
<evidence type="ECO:0000256" key="8">
    <source>
        <dbReference type="ARBA" id="ARBA00022741"/>
    </source>
</evidence>
<dbReference type="UniPathway" id="UPA00074">
    <property type="reaction ID" value="UER00129"/>
</dbReference>
<dbReference type="HAMAP" id="MF_00741">
    <property type="entry name" value="AIRS"/>
    <property type="match status" value="1"/>
</dbReference>
<dbReference type="GO" id="GO:0046084">
    <property type="term" value="P:adenine biosynthetic process"/>
    <property type="evidence" value="ECO:0007669"/>
    <property type="project" value="TreeGrafter"/>
</dbReference>
<evidence type="ECO:0000256" key="4">
    <source>
        <dbReference type="ARBA" id="ARBA00013047"/>
    </source>
</evidence>
<dbReference type="InterPro" id="IPR036921">
    <property type="entry name" value="PurM-like_N_sf"/>
</dbReference>
<gene>
    <name evidence="15 18" type="primary">purM</name>
    <name evidence="18" type="ORF">NCTC13315_01232</name>
</gene>
<dbReference type="CDD" id="cd02196">
    <property type="entry name" value="PurM"/>
    <property type="match status" value="1"/>
</dbReference>
<dbReference type="Gene3D" id="3.30.1330.10">
    <property type="entry name" value="PurM-like, N-terminal domain"/>
    <property type="match status" value="1"/>
</dbReference>
<evidence type="ECO:0000256" key="6">
    <source>
        <dbReference type="ARBA" id="ARBA00022490"/>
    </source>
</evidence>
<dbReference type="InterPro" id="IPR016188">
    <property type="entry name" value="PurM-like_N"/>
</dbReference>
<evidence type="ECO:0000256" key="2">
    <source>
        <dbReference type="ARBA" id="ARBA00004686"/>
    </source>
</evidence>
<dbReference type="Proteomes" id="UP000254968">
    <property type="component" value="Unassembled WGS sequence"/>
</dbReference>
<dbReference type="GO" id="GO:0004637">
    <property type="term" value="F:phosphoribosylamine-glycine ligase activity"/>
    <property type="evidence" value="ECO:0007669"/>
    <property type="project" value="TreeGrafter"/>
</dbReference>
<dbReference type="SUPFAM" id="SSF56042">
    <property type="entry name" value="PurM C-terminal domain-like"/>
    <property type="match status" value="1"/>
</dbReference>
<dbReference type="NCBIfam" id="TIGR00878">
    <property type="entry name" value="purM"/>
    <property type="match status" value="1"/>
</dbReference>
<keyword evidence="7 15" id="KW-0436">Ligase</keyword>
<evidence type="ECO:0000256" key="1">
    <source>
        <dbReference type="ARBA" id="ARBA00004496"/>
    </source>
</evidence>
<keyword evidence="10 15" id="KW-0067">ATP-binding</keyword>
<comment type="subcellular location">
    <subcellularLocation>
        <location evidence="1 15">Cytoplasm</location>
    </subcellularLocation>
</comment>
<dbReference type="GO" id="GO:0006189">
    <property type="term" value="P:'de novo' IMP biosynthetic process"/>
    <property type="evidence" value="ECO:0007669"/>
    <property type="project" value="UniProtKB-UniRule"/>
</dbReference>
<evidence type="ECO:0000259" key="16">
    <source>
        <dbReference type="Pfam" id="PF00586"/>
    </source>
</evidence>
<protein>
    <recommendedName>
        <fullName evidence="5 15">Phosphoribosylformylglycinamidine cyclo-ligase</fullName>
        <ecNumber evidence="4 15">6.3.3.1</ecNumber>
    </recommendedName>
    <alternativeName>
        <fullName evidence="12 15">AIR synthase</fullName>
    </alternativeName>
    <alternativeName>
        <fullName evidence="13 15">AIRS</fullName>
    </alternativeName>
    <alternativeName>
        <fullName evidence="11 15">Phosphoribosyl-aminoimidazole synthetase</fullName>
    </alternativeName>
</protein>
<reference evidence="18 19" key="1">
    <citation type="submission" date="2018-06" db="EMBL/GenBank/DDBJ databases">
        <authorList>
            <consortium name="Pathogen Informatics"/>
            <person name="Doyle S."/>
        </authorList>
    </citation>
    <scope>NUCLEOTIDE SEQUENCE [LARGE SCALE GENOMIC DNA]</scope>
    <source>
        <strain evidence="18 19">NCTC13315</strain>
    </source>
</reference>
<keyword evidence="6 15" id="KW-0963">Cytoplasm</keyword>
<keyword evidence="9 15" id="KW-0658">Purine biosynthesis</keyword>
<evidence type="ECO:0000256" key="15">
    <source>
        <dbReference type="HAMAP-Rule" id="MF_00741"/>
    </source>
</evidence>
<evidence type="ECO:0000256" key="9">
    <source>
        <dbReference type="ARBA" id="ARBA00022755"/>
    </source>
</evidence>
<dbReference type="Gene3D" id="3.90.650.10">
    <property type="entry name" value="PurM-like C-terminal domain"/>
    <property type="match status" value="1"/>
</dbReference>
<dbReference type="PANTHER" id="PTHR10520">
    <property type="entry name" value="TRIFUNCTIONAL PURINE BIOSYNTHETIC PROTEIN ADENOSINE-3-RELATED"/>
    <property type="match status" value="1"/>
</dbReference>
<dbReference type="AlphaFoldDB" id="A0A378I0M1"/>
<dbReference type="EC" id="6.3.3.1" evidence="4 15"/>
<evidence type="ECO:0000256" key="7">
    <source>
        <dbReference type="ARBA" id="ARBA00022598"/>
    </source>
</evidence>
<name>A0A378I0M1_9GAMM</name>
<evidence type="ECO:0000256" key="10">
    <source>
        <dbReference type="ARBA" id="ARBA00022840"/>
    </source>
</evidence>
<proteinExistence type="inferred from homology"/>
<dbReference type="FunFam" id="3.30.1330.10:FF:000001">
    <property type="entry name" value="Phosphoribosylformylglycinamidine cyclo-ligase"/>
    <property type="match status" value="1"/>
</dbReference>
<dbReference type="PANTHER" id="PTHR10520:SF12">
    <property type="entry name" value="TRIFUNCTIONAL PURINE BIOSYNTHETIC PROTEIN ADENOSINE-3"/>
    <property type="match status" value="1"/>
</dbReference>
<keyword evidence="8 15" id="KW-0547">Nucleotide-binding</keyword>
<feature type="domain" description="PurM-like C-terminal" evidence="17">
    <location>
        <begin position="187"/>
        <end position="350"/>
    </location>
</feature>
<feature type="domain" description="PurM-like N-terminal" evidence="16">
    <location>
        <begin position="70"/>
        <end position="175"/>
    </location>
</feature>
<comment type="catalytic activity">
    <reaction evidence="14 15">
        <text>2-formamido-N(1)-(5-O-phospho-beta-D-ribosyl)acetamidine + ATP = 5-amino-1-(5-phospho-beta-D-ribosyl)imidazole + ADP + phosphate + H(+)</text>
        <dbReference type="Rhea" id="RHEA:23032"/>
        <dbReference type="ChEBI" id="CHEBI:15378"/>
        <dbReference type="ChEBI" id="CHEBI:30616"/>
        <dbReference type="ChEBI" id="CHEBI:43474"/>
        <dbReference type="ChEBI" id="CHEBI:137981"/>
        <dbReference type="ChEBI" id="CHEBI:147287"/>
        <dbReference type="ChEBI" id="CHEBI:456216"/>
        <dbReference type="EC" id="6.3.3.1"/>
    </reaction>
</comment>
<keyword evidence="19" id="KW-1185">Reference proteome</keyword>
<sequence length="359" mass="39226">MAQWFTGETDLMASIDYKAAGVDVDAGNEAVRNIKKAVESTFSPQVLTPIGSFGAMYDLKPLLEQYDHPVLVQSIDGVGTKMMVAKMMQKFDTIGIDLVSATTNDIIVMGAKPLTLLDYIANDKLKPEVIEQIVKGIVAGCLDNDIALVGGETAEMPGTYLPGEHDLVGIITGVVEKEKAILGKDIKEGDVVAMFPSSGLHTNGYSLARKLLFDTARFTVESYVDELGQSIGEQLLTPHINYTQPVLSTLQQGIAIKGMAHITGGGLLENIPRILPNNCAVEIYKNKIPEQPLFRLLRKLGNLDDNQMYKTFNMGVGLVLFLSAKDFELMSKFLQIEFPSFPLYEIGQVILGKPEVKLL</sequence>
<dbReference type="Pfam" id="PF00586">
    <property type="entry name" value="AIRS"/>
    <property type="match status" value="1"/>
</dbReference>
<evidence type="ECO:0000256" key="3">
    <source>
        <dbReference type="ARBA" id="ARBA00010280"/>
    </source>
</evidence>
<dbReference type="GO" id="GO:0005524">
    <property type="term" value="F:ATP binding"/>
    <property type="evidence" value="ECO:0007669"/>
    <property type="project" value="UniProtKB-KW"/>
</dbReference>
<comment type="similarity">
    <text evidence="3 15">Belongs to the AIR synthase family.</text>
</comment>
<dbReference type="EMBL" id="UGNV01000001">
    <property type="protein sequence ID" value="STX28699.1"/>
    <property type="molecule type" value="Genomic_DNA"/>
</dbReference>
<evidence type="ECO:0000259" key="17">
    <source>
        <dbReference type="Pfam" id="PF02769"/>
    </source>
</evidence>
<evidence type="ECO:0000256" key="14">
    <source>
        <dbReference type="ARBA" id="ARBA00049057"/>
    </source>
</evidence>
<evidence type="ECO:0000313" key="18">
    <source>
        <dbReference type="EMBL" id="STX28699.1"/>
    </source>
</evidence>
<evidence type="ECO:0000256" key="12">
    <source>
        <dbReference type="ARBA" id="ARBA00032931"/>
    </source>
</evidence>
<dbReference type="Pfam" id="PF02769">
    <property type="entry name" value="AIRS_C"/>
    <property type="match status" value="1"/>
</dbReference>
<dbReference type="InterPro" id="IPR036676">
    <property type="entry name" value="PurM-like_C_sf"/>
</dbReference>
<dbReference type="SUPFAM" id="SSF55326">
    <property type="entry name" value="PurM N-terminal domain-like"/>
    <property type="match status" value="1"/>
</dbReference>
<dbReference type="FunFam" id="3.90.650.10:FF:000011">
    <property type="entry name" value="Phosphoribosylformylglycinamidine cyclo-ligase"/>
    <property type="match status" value="1"/>
</dbReference>
<dbReference type="InterPro" id="IPR004733">
    <property type="entry name" value="PurM_cligase"/>
</dbReference>